<keyword evidence="6 9" id="KW-0133">Cell shape</keyword>
<feature type="signal peptide" evidence="11">
    <location>
        <begin position="1"/>
        <end position="26"/>
    </location>
</feature>
<dbReference type="Gene3D" id="2.40.440.10">
    <property type="entry name" value="L,D-transpeptidase catalytic domain-like"/>
    <property type="match status" value="1"/>
</dbReference>
<dbReference type="PATRIC" id="fig|1758689.4.peg.2946"/>
<evidence type="ECO:0000256" key="8">
    <source>
        <dbReference type="ARBA" id="ARBA00023316"/>
    </source>
</evidence>
<dbReference type="PROSITE" id="PS52029">
    <property type="entry name" value="LD_TPASE"/>
    <property type="match status" value="1"/>
</dbReference>
<protein>
    <submittedName>
        <fullName evidence="13">ErfK/YbiS/YcfS/YnhG</fullName>
    </submittedName>
</protein>
<sequence length="280" mass="29081">MTSAATPRRRAVLRAALAGSLAGALAACSGSEDAEPSGESAGDGAGTTEPEEGAGSAEQSSDPEATSAEAARPETIVATALVDQLQVFAEPEDMDAVGESREPEMVLDRTERTTGQLVLLALQTGDVWTQVQLPVRPNGSTGWVRSNQVSHSGHSFRIDVDLAGHEIVVTNAGTEVARTPVGVGRSDRPTPGGDYFVTELLQPPDPDGIYGPYAYGLSGYSDVVMDFRGGEGVIGIHGTNEPELIGTDVSSGCIRMDNAEIVRLVEQVGLPLGTPVTIRA</sequence>
<evidence type="ECO:0000256" key="6">
    <source>
        <dbReference type="ARBA" id="ARBA00022960"/>
    </source>
</evidence>
<dbReference type="GO" id="GO:0016757">
    <property type="term" value="F:glycosyltransferase activity"/>
    <property type="evidence" value="ECO:0007669"/>
    <property type="project" value="UniProtKB-KW"/>
</dbReference>
<evidence type="ECO:0000256" key="11">
    <source>
        <dbReference type="SAM" id="SignalP"/>
    </source>
</evidence>
<comment type="similarity">
    <text evidence="2">Belongs to the YkuD family.</text>
</comment>
<dbReference type="GO" id="GO:0008360">
    <property type="term" value="P:regulation of cell shape"/>
    <property type="evidence" value="ECO:0007669"/>
    <property type="project" value="UniProtKB-UniRule"/>
</dbReference>
<keyword evidence="7 9" id="KW-0573">Peptidoglycan synthesis</keyword>
<dbReference type="InterPro" id="IPR050979">
    <property type="entry name" value="LD-transpeptidase"/>
</dbReference>
<dbReference type="PANTHER" id="PTHR30582">
    <property type="entry name" value="L,D-TRANSPEPTIDASE"/>
    <property type="match status" value="1"/>
</dbReference>
<dbReference type="Proteomes" id="UP000092482">
    <property type="component" value="Chromosome"/>
</dbReference>
<dbReference type="GO" id="GO:0005576">
    <property type="term" value="C:extracellular region"/>
    <property type="evidence" value="ECO:0007669"/>
    <property type="project" value="TreeGrafter"/>
</dbReference>
<dbReference type="STRING" id="1758689.SGUI_2823"/>
<evidence type="ECO:0000256" key="5">
    <source>
        <dbReference type="ARBA" id="ARBA00022801"/>
    </source>
</evidence>
<keyword evidence="11" id="KW-0732">Signal</keyword>
<name>A0A1B1NFL8_9MICO</name>
<feature type="active site" description="Proton donor/acceptor" evidence="9">
    <location>
        <position position="237"/>
    </location>
</feature>
<dbReference type="GO" id="GO:0071972">
    <property type="term" value="F:peptidoglycan L,D-transpeptidase activity"/>
    <property type="evidence" value="ECO:0007669"/>
    <property type="project" value="TreeGrafter"/>
</dbReference>
<feature type="region of interest" description="Disordered" evidence="10">
    <location>
        <begin position="24"/>
        <end position="71"/>
    </location>
</feature>
<keyword evidence="3" id="KW-0328">Glycosyltransferase</keyword>
<keyword evidence="8 9" id="KW-0961">Cell wall biogenesis/degradation</keyword>
<evidence type="ECO:0000256" key="4">
    <source>
        <dbReference type="ARBA" id="ARBA00022679"/>
    </source>
</evidence>
<comment type="pathway">
    <text evidence="1 9">Cell wall biogenesis; peptidoglycan biosynthesis.</text>
</comment>
<evidence type="ECO:0000256" key="3">
    <source>
        <dbReference type="ARBA" id="ARBA00022676"/>
    </source>
</evidence>
<dbReference type="Pfam" id="PF03734">
    <property type="entry name" value="YkuD"/>
    <property type="match status" value="1"/>
</dbReference>
<evidence type="ECO:0000256" key="7">
    <source>
        <dbReference type="ARBA" id="ARBA00022984"/>
    </source>
</evidence>
<dbReference type="RefSeq" id="WP_066641438.1">
    <property type="nucleotide sequence ID" value="NZ_CP014989.1"/>
</dbReference>
<dbReference type="UniPathway" id="UPA00219"/>
<feature type="domain" description="L,D-TPase catalytic" evidence="12">
    <location>
        <begin position="156"/>
        <end position="279"/>
    </location>
</feature>
<dbReference type="GO" id="GO:0018104">
    <property type="term" value="P:peptidoglycan-protein cross-linking"/>
    <property type="evidence" value="ECO:0007669"/>
    <property type="project" value="TreeGrafter"/>
</dbReference>
<dbReference type="SUPFAM" id="SSF141523">
    <property type="entry name" value="L,D-transpeptidase catalytic domain-like"/>
    <property type="match status" value="1"/>
</dbReference>
<feature type="chain" id="PRO_5038479955" evidence="11">
    <location>
        <begin position="27"/>
        <end position="280"/>
    </location>
</feature>
<evidence type="ECO:0000313" key="14">
    <source>
        <dbReference type="Proteomes" id="UP000092482"/>
    </source>
</evidence>
<dbReference type="InterPro" id="IPR038063">
    <property type="entry name" value="Transpep_catalytic_dom"/>
</dbReference>
<keyword evidence="4" id="KW-0808">Transferase</keyword>
<gene>
    <name evidence="13" type="ORF">SGUI_2823</name>
</gene>
<dbReference type="KEGG" id="serj:SGUI_2823"/>
<evidence type="ECO:0000256" key="1">
    <source>
        <dbReference type="ARBA" id="ARBA00004752"/>
    </source>
</evidence>
<dbReference type="InterPro" id="IPR006311">
    <property type="entry name" value="TAT_signal"/>
</dbReference>
<dbReference type="AlphaFoldDB" id="A0A1B1NFL8"/>
<dbReference type="PROSITE" id="PS51318">
    <property type="entry name" value="TAT"/>
    <property type="match status" value="1"/>
</dbReference>
<proteinExistence type="inferred from homology"/>
<dbReference type="EMBL" id="CP014989">
    <property type="protein sequence ID" value="ANS80219.1"/>
    <property type="molecule type" value="Genomic_DNA"/>
</dbReference>
<feature type="active site" description="Nucleophile" evidence="9">
    <location>
        <position position="253"/>
    </location>
</feature>
<accession>A0A1B1NFL8</accession>
<evidence type="ECO:0000313" key="13">
    <source>
        <dbReference type="EMBL" id="ANS80219.1"/>
    </source>
</evidence>
<evidence type="ECO:0000256" key="9">
    <source>
        <dbReference type="PROSITE-ProRule" id="PRU01373"/>
    </source>
</evidence>
<evidence type="ECO:0000259" key="12">
    <source>
        <dbReference type="PROSITE" id="PS52029"/>
    </source>
</evidence>
<keyword evidence="5" id="KW-0378">Hydrolase</keyword>
<dbReference type="CDD" id="cd16913">
    <property type="entry name" value="YkuD_like"/>
    <property type="match status" value="1"/>
</dbReference>
<organism evidence="13 14">
    <name type="scientific">Serinicoccus hydrothermalis</name>
    <dbReference type="NCBI Taxonomy" id="1758689"/>
    <lineage>
        <taxon>Bacteria</taxon>
        <taxon>Bacillati</taxon>
        <taxon>Actinomycetota</taxon>
        <taxon>Actinomycetes</taxon>
        <taxon>Micrococcales</taxon>
        <taxon>Ornithinimicrobiaceae</taxon>
        <taxon>Serinicoccus</taxon>
    </lineage>
</organism>
<dbReference type="GO" id="GO:0071555">
    <property type="term" value="P:cell wall organization"/>
    <property type="evidence" value="ECO:0007669"/>
    <property type="project" value="UniProtKB-UniRule"/>
</dbReference>
<keyword evidence="14" id="KW-1185">Reference proteome</keyword>
<evidence type="ECO:0000256" key="2">
    <source>
        <dbReference type="ARBA" id="ARBA00005992"/>
    </source>
</evidence>
<dbReference type="PANTHER" id="PTHR30582:SF24">
    <property type="entry name" value="L,D-TRANSPEPTIDASE ERFK_SRFK-RELATED"/>
    <property type="match status" value="1"/>
</dbReference>
<dbReference type="InterPro" id="IPR005490">
    <property type="entry name" value="LD_TPept_cat_dom"/>
</dbReference>
<reference evidence="13 14" key="1">
    <citation type="submission" date="2016-03" db="EMBL/GenBank/DDBJ databases">
        <title>Shallow-sea hydrothermal system.</title>
        <authorList>
            <person name="Tang K."/>
        </authorList>
    </citation>
    <scope>NUCLEOTIDE SEQUENCE [LARGE SCALE GENOMIC DNA]</scope>
    <source>
        <strain evidence="13 14">JLT9</strain>
    </source>
</reference>
<evidence type="ECO:0000256" key="10">
    <source>
        <dbReference type="SAM" id="MobiDB-lite"/>
    </source>
</evidence>